<comment type="caution">
    <text evidence="2">The sequence shown here is derived from an EMBL/GenBank/DDBJ whole genome shotgun (WGS) entry which is preliminary data.</text>
</comment>
<dbReference type="EMBL" id="JACGWK010001793">
    <property type="protein sequence ID" value="KAL0282722.1"/>
    <property type="molecule type" value="Genomic_DNA"/>
</dbReference>
<feature type="compositionally biased region" description="Pro residues" evidence="1">
    <location>
        <begin position="1"/>
        <end position="10"/>
    </location>
</feature>
<proteinExistence type="predicted"/>
<evidence type="ECO:0000313" key="2">
    <source>
        <dbReference type="EMBL" id="KAL0282722.1"/>
    </source>
</evidence>
<name>A0AAW2IL77_9LAMI</name>
<dbReference type="AlphaFoldDB" id="A0AAW2IL77"/>
<accession>A0AAW2IL77</accession>
<reference evidence="2" key="2">
    <citation type="journal article" date="2024" name="Plant">
        <title>Genomic evolution and insights into agronomic trait innovations of Sesamum species.</title>
        <authorList>
            <person name="Miao H."/>
            <person name="Wang L."/>
            <person name="Qu L."/>
            <person name="Liu H."/>
            <person name="Sun Y."/>
            <person name="Le M."/>
            <person name="Wang Q."/>
            <person name="Wei S."/>
            <person name="Zheng Y."/>
            <person name="Lin W."/>
            <person name="Duan Y."/>
            <person name="Cao H."/>
            <person name="Xiong S."/>
            <person name="Wang X."/>
            <person name="Wei L."/>
            <person name="Li C."/>
            <person name="Ma Q."/>
            <person name="Ju M."/>
            <person name="Zhao R."/>
            <person name="Li G."/>
            <person name="Mu C."/>
            <person name="Tian Q."/>
            <person name="Mei H."/>
            <person name="Zhang T."/>
            <person name="Gao T."/>
            <person name="Zhang H."/>
        </authorList>
    </citation>
    <scope>NUCLEOTIDE SEQUENCE</scope>
    <source>
        <strain evidence="2">G01</strain>
    </source>
</reference>
<reference evidence="2" key="1">
    <citation type="submission" date="2020-06" db="EMBL/GenBank/DDBJ databases">
        <authorList>
            <person name="Li T."/>
            <person name="Hu X."/>
            <person name="Zhang T."/>
            <person name="Song X."/>
            <person name="Zhang H."/>
            <person name="Dai N."/>
            <person name="Sheng W."/>
            <person name="Hou X."/>
            <person name="Wei L."/>
        </authorList>
    </citation>
    <scope>NUCLEOTIDE SEQUENCE</scope>
    <source>
        <strain evidence="2">G01</strain>
        <tissue evidence="2">Leaf</tissue>
    </source>
</reference>
<evidence type="ECO:0000256" key="1">
    <source>
        <dbReference type="SAM" id="MobiDB-lite"/>
    </source>
</evidence>
<protein>
    <submittedName>
        <fullName evidence="2">Uncharacterized protein</fullName>
    </submittedName>
</protein>
<feature type="region of interest" description="Disordered" evidence="1">
    <location>
        <begin position="1"/>
        <end position="25"/>
    </location>
</feature>
<feature type="region of interest" description="Disordered" evidence="1">
    <location>
        <begin position="56"/>
        <end position="78"/>
    </location>
</feature>
<gene>
    <name evidence="2" type="ORF">Sangu_2934900</name>
</gene>
<organism evidence="2">
    <name type="scientific">Sesamum angustifolium</name>
    <dbReference type="NCBI Taxonomy" id="2727405"/>
    <lineage>
        <taxon>Eukaryota</taxon>
        <taxon>Viridiplantae</taxon>
        <taxon>Streptophyta</taxon>
        <taxon>Embryophyta</taxon>
        <taxon>Tracheophyta</taxon>
        <taxon>Spermatophyta</taxon>
        <taxon>Magnoliopsida</taxon>
        <taxon>eudicotyledons</taxon>
        <taxon>Gunneridae</taxon>
        <taxon>Pentapetalae</taxon>
        <taxon>asterids</taxon>
        <taxon>lamiids</taxon>
        <taxon>Lamiales</taxon>
        <taxon>Pedaliaceae</taxon>
        <taxon>Sesamum</taxon>
    </lineage>
</organism>
<sequence length="78" mass="7683">MTTGTMPPPGQGSQGQRPLSPGASRSCASYPIIGGCVPTPLNPANSGVVGSVAVGASSSQGQAWQWDAPLSPTPLLPP</sequence>